<evidence type="ECO:0000313" key="1">
    <source>
        <dbReference type="Proteomes" id="UP000887576"/>
    </source>
</evidence>
<sequence length="203" mass="23472">MALELGGADLEHYNLEGEKKAISIFSQVALTLAVAEAEIEFEHRDLHWGNILIKSERQKKPLVYKYHGKTIELNHDGVSVRIIDFTLSRILKSNTMVGSDLNADEDLFKGEEGDLQFDTYRAMREVTRGKWERFSPKTNCLWLKYLGYMLMEKVKTGKGKLKPKRIEELTDFFNQVVDYDSAQDFVFNCESFKKLSKFAVIEC</sequence>
<dbReference type="Proteomes" id="UP000887576">
    <property type="component" value="Unplaced"/>
</dbReference>
<protein>
    <submittedName>
        <fullName evidence="2">Non-specific serine/threonine protein kinase</fullName>
    </submittedName>
</protein>
<accession>A0AC34QHP5</accession>
<reference evidence="2" key="1">
    <citation type="submission" date="2022-11" db="UniProtKB">
        <authorList>
            <consortium name="WormBaseParasite"/>
        </authorList>
    </citation>
    <scope>IDENTIFICATION</scope>
</reference>
<dbReference type="WBParaSite" id="JU765_v2.g16538.t1">
    <property type="protein sequence ID" value="JU765_v2.g16538.t1"/>
    <property type="gene ID" value="JU765_v2.g16538"/>
</dbReference>
<name>A0AC34QHP5_9BILA</name>
<organism evidence="1 2">
    <name type="scientific">Panagrolaimus sp. JU765</name>
    <dbReference type="NCBI Taxonomy" id="591449"/>
    <lineage>
        <taxon>Eukaryota</taxon>
        <taxon>Metazoa</taxon>
        <taxon>Ecdysozoa</taxon>
        <taxon>Nematoda</taxon>
        <taxon>Chromadorea</taxon>
        <taxon>Rhabditida</taxon>
        <taxon>Tylenchina</taxon>
        <taxon>Panagrolaimomorpha</taxon>
        <taxon>Panagrolaimoidea</taxon>
        <taxon>Panagrolaimidae</taxon>
        <taxon>Panagrolaimus</taxon>
    </lineage>
</organism>
<evidence type="ECO:0000313" key="2">
    <source>
        <dbReference type="WBParaSite" id="JU765_v2.g16538.t1"/>
    </source>
</evidence>
<proteinExistence type="predicted"/>